<dbReference type="InterPro" id="IPR036703">
    <property type="entry name" value="MOB_kinase_act_sf"/>
</dbReference>
<gene>
    <name evidence="2" type="ORF">CANCADRAFT_45281</name>
</gene>
<evidence type="ECO:0000313" key="2">
    <source>
        <dbReference type="EMBL" id="ODV88788.1"/>
    </source>
</evidence>
<feature type="binding site" evidence="1">
    <location>
        <position position="136"/>
    </location>
    <ligand>
        <name>Zn(2+)</name>
        <dbReference type="ChEBI" id="CHEBI:29105"/>
    </ligand>
</feature>
<protein>
    <submittedName>
        <fullName evidence="2">Uncharacterized protein</fullName>
    </submittedName>
</protein>
<dbReference type="InterPro" id="IPR005301">
    <property type="entry name" value="MOB_kinase_act_fam"/>
</dbReference>
<proteinExistence type="predicted"/>
<feature type="binding site" evidence="1">
    <location>
        <position position="70"/>
    </location>
    <ligand>
        <name>Zn(2+)</name>
        <dbReference type="ChEBI" id="CHEBI:29105"/>
    </ligand>
</feature>
<feature type="binding site" evidence="1">
    <location>
        <position position="141"/>
    </location>
    <ligand>
        <name>Zn(2+)</name>
        <dbReference type="ChEBI" id="CHEBI:29105"/>
    </ligand>
</feature>
<organism evidence="2 3">
    <name type="scientific">Tortispora caseinolytica NRRL Y-17796</name>
    <dbReference type="NCBI Taxonomy" id="767744"/>
    <lineage>
        <taxon>Eukaryota</taxon>
        <taxon>Fungi</taxon>
        <taxon>Dikarya</taxon>
        <taxon>Ascomycota</taxon>
        <taxon>Saccharomycotina</taxon>
        <taxon>Trigonopsidomycetes</taxon>
        <taxon>Trigonopsidales</taxon>
        <taxon>Trigonopsidaceae</taxon>
        <taxon>Tortispora</taxon>
    </lineage>
</organism>
<dbReference type="AlphaFoldDB" id="A0A1E4TAV8"/>
<dbReference type="SMART" id="SM01388">
    <property type="entry name" value="Mob1_phocein"/>
    <property type="match status" value="1"/>
</dbReference>
<dbReference type="SUPFAM" id="SSF101152">
    <property type="entry name" value="Mob1/phocein"/>
    <property type="match status" value="1"/>
</dbReference>
<keyword evidence="1" id="KW-0862">Zinc</keyword>
<sequence length="280" mass="31557">MNHTFREYIERATASPSAAHAVQISMRVPNTSAKTVEWTDDDGPAWCYEHLRKIVLDTNILVVEMTNNGCNNVRCQDMTTNGKRHLCEYHDIPANCSAPMHCFHSLDACESLLCVPTESLESFKFVMTKVYMILAHAWFSHPFSFIIVETQISLFKRVMAVNAAFDLIPDSMLSIPILNNCAQNRELLVKPVTVDYYSALQANEAWVALARCRPPQTRHLRAMSPRRVSNNANIATAVNVTVDSAPYKECLVNSIVEYCHQNQQASGARAFTLDRPHIEP</sequence>
<dbReference type="Gene3D" id="1.20.140.30">
    <property type="entry name" value="MOB kinase activator"/>
    <property type="match status" value="1"/>
</dbReference>
<reference evidence="3" key="1">
    <citation type="submission" date="2016-02" db="EMBL/GenBank/DDBJ databases">
        <title>Comparative genomics of biotechnologically important yeasts.</title>
        <authorList>
            <consortium name="DOE Joint Genome Institute"/>
            <person name="Riley R."/>
            <person name="Haridas S."/>
            <person name="Wolfe K.H."/>
            <person name="Lopes M.R."/>
            <person name="Hittinger C.T."/>
            <person name="Goker M."/>
            <person name="Salamov A."/>
            <person name="Wisecaver J."/>
            <person name="Long T.M."/>
            <person name="Aerts A.L."/>
            <person name="Barry K."/>
            <person name="Choi C."/>
            <person name="Clum A."/>
            <person name="Coughlan A.Y."/>
            <person name="Deshpande S."/>
            <person name="Douglass A.P."/>
            <person name="Hanson S.J."/>
            <person name="Klenk H.-P."/>
            <person name="Labutti K."/>
            <person name="Lapidus A."/>
            <person name="Lindquist E."/>
            <person name="Lipzen A."/>
            <person name="Meier-Kolthoff J.P."/>
            <person name="Ohm R.A."/>
            <person name="Otillar R.P."/>
            <person name="Pangilinan J."/>
            <person name="Peng Y."/>
            <person name="Rokas A."/>
            <person name="Rosa C.A."/>
            <person name="Scheuner C."/>
            <person name="Sibirny A.A."/>
            <person name="Slot J.C."/>
            <person name="Stielow J.B."/>
            <person name="Sun H."/>
            <person name="Kurtzman C.P."/>
            <person name="Blackwell M."/>
            <person name="Jeffries T.W."/>
            <person name="Grigoriev I.V."/>
        </authorList>
    </citation>
    <scope>NUCLEOTIDE SEQUENCE [LARGE SCALE GENOMIC DNA]</scope>
    <source>
        <strain evidence="3">NRRL Y-17796</strain>
    </source>
</reference>
<keyword evidence="1" id="KW-0479">Metal-binding</keyword>
<name>A0A1E4TAV8_9ASCO</name>
<keyword evidence="3" id="KW-1185">Reference proteome</keyword>
<feature type="binding site" evidence="1">
    <location>
        <position position="75"/>
    </location>
    <ligand>
        <name>Zn(2+)</name>
        <dbReference type="ChEBI" id="CHEBI:29105"/>
    </ligand>
</feature>
<dbReference type="EMBL" id="KV453843">
    <property type="protein sequence ID" value="ODV88788.1"/>
    <property type="molecule type" value="Genomic_DNA"/>
</dbReference>
<evidence type="ECO:0000313" key="3">
    <source>
        <dbReference type="Proteomes" id="UP000095023"/>
    </source>
</evidence>
<dbReference type="Proteomes" id="UP000095023">
    <property type="component" value="Unassembled WGS sequence"/>
</dbReference>
<accession>A0A1E4TAV8</accession>
<evidence type="ECO:0000256" key="1">
    <source>
        <dbReference type="PIRSR" id="PIRSR605301-1"/>
    </source>
</evidence>